<organism evidence="2 3">
    <name type="scientific">Dreissena polymorpha</name>
    <name type="common">Zebra mussel</name>
    <name type="synonym">Mytilus polymorpha</name>
    <dbReference type="NCBI Taxonomy" id="45954"/>
    <lineage>
        <taxon>Eukaryota</taxon>
        <taxon>Metazoa</taxon>
        <taxon>Spiralia</taxon>
        <taxon>Lophotrochozoa</taxon>
        <taxon>Mollusca</taxon>
        <taxon>Bivalvia</taxon>
        <taxon>Autobranchia</taxon>
        <taxon>Heteroconchia</taxon>
        <taxon>Euheterodonta</taxon>
        <taxon>Imparidentia</taxon>
        <taxon>Neoheterodontei</taxon>
        <taxon>Myida</taxon>
        <taxon>Dreissenoidea</taxon>
        <taxon>Dreissenidae</taxon>
        <taxon>Dreissena</taxon>
    </lineage>
</organism>
<evidence type="ECO:0000256" key="1">
    <source>
        <dbReference type="SAM" id="MobiDB-lite"/>
    </source>
</evidence>
<accession>A0A9D4K1R4</accession>
<reference evidence="2" key="1">
    <citation type="journal article" date="2019" name="bioRxiv">
        <title>The Genome of the Zebra Mussel, Dreissena polymorpha: A Resource for Invasive Species Research.</title>
        <authorList>
            <person name="McCartney M.A."/>
            <person name="Auch B."/>
            <person name="Kono T."/>
            <person name="Mallez S."/>
            <person name="Zhang Y."/>
            <person name="Obille A."/>
            <person name="Becker A."/>
            <person name="Abrahante J.E."/>
            <person name="Garbe J."/>
            <person name="Badalamenti J.P."/>
            <person name="Herman A."/>
            <person name="Mangelson H."/>
            <person name="Liachko I."/>
            <person name="Sullivan S."/>
            <person name="Sone E.D."/>
            <person name="Koren S."/>
            <person name="Silverstein K.A.T."/>
            <person name="Beckman K.B."/>
            <person name="Gohl D.M."/>
        </authorList>
    </citation>
    <scope>NUCLEOTIDE SEQUENCE</scope>
    <source>
        <strain evidence="2">Duluth1</strain>
        <tissue evidence="2">Whole animal</tissue>
    </source>
</reference>
<dbReference type="Proteomes" id="UP000828390">
    <property type="component" value="Unassembled WGS sequence"/>
</dbReference>
<keyword evidence="3" id="KW-1185">Reference proteome</keyword>
<sequence length="125" mass="14108">MRLSGGELCTTDDAVEEGDSYSIAEEDGESNQPNNTRIPNLPNLAIRRIIHYTIGISPLMQYTLQRVSYQFADIVREYGYPQIYIRPRQALTFSSDRPRELSVARLSRTYGRSSGTTVNSQQSVS</sequence>
<dbReference type="AlphaFoldDB" id="A0A9D4K1R4"/>
<evidence type="ECO:0000313" key="3">
    <source>
        <dbReference type="Proteomes" id="UP000828390"/>
    </source>
</evidence>
<comment type="caution">
    <text evidence="2">The sequence shown here is derived from an EMBL/GenBank/DDBJ whole genome shotgun (WGS) entry which is preliminary data.</text>
</comment>
<proteinExistence type="predicted"/>
<reference evidence="2" key="2">
    <citation type="submission" date="2020-11" db="EMBL/GenBank/DDBJ databases">
        <authorList>
            <person name="McCartney M.A."/>
            <person name="Auch B."/>
            <person name="Kono T."/>
            <person name="Mallez S."/>
            <person name="Becker A."/>
            <person name="Gohl D.M."/>
            <person name="Silverstein K.A.T."/>
            <person name="Koren S."/>
            <person name="Bechman K.B."/>
            <person name="Herman A."/>
            <person name="Abrahante J.E."/>
            <person name="Garbe J."/>
        </authorList>
    </citation>
    <scope>NUCLEOTIDE SEQUENCE</scope>
    <source>
        <strain evidence="2">Duluth1</strain>
        <tissue evidence="2">Whole animal</tissue>
    </source>
</reference>
<evidence type="ECO:0000313" key="2">
    <source>
        <dbReference type="EMBL" id="KAH3828408.1"/>
    </source>
</evidence>
<feature type="region of interest" description="Disordered" evidence="1">
    <location>
        <begin position="17"/>
        <end position="39"/>
    </location>
</feature>
<protein>
    <submittedName>
        <fullName evidence="2">Uncharacterized protein</fullName>
    </submittedName>
</protein>
<gene>
    <name evidence="2" type="ORF">DPMN_130367</name>
</gene>
<dbReference type="EMBL" id="JAIWYP010000005">
    <property type="protein sequence ID" value="KAH3828408.1"/>
    <property type="molecule type" value="Genomic_DNA"/>
</dbReference>
<name>A0A9D4K1R4_DREPO</name>
<feature type="compositionally biased region" description="Acidic residues" evidence="1">
    <location>
        <begin position="17"/>
        <end position="29"/>
    </location>
</feature>